<proteinExistence type="inferred from homology"/>
<dbReference type="AlphaFoldDB" id="A0A9P5AQU8"/>
<dbReference type="Pfam" id="PF08167">
    <property type="entry name" value="RIX1"/>
    <property type="match status" value="1"/>
</dbReference>
<feature type="compositionally biased region" description="Acidic residues" evidence="5">
    <location>
        <begin position="619"/>
        <end position="640"/>
    </location>
</feature>
<comment type="similarity">
    <text evidence="2">Belongs to the RIX1/PELP1 family.</text>
</comment>
<organism evidence="7 8">
    <name type="scientific">Fusarium beomiforme</name>
    <dbReference type="NCBI Taxonomy" id="44412"/>
    <lineage>
        <taxon>Eukaryota</taxon>
        <taxon>Fungi</taxon>
        <taxon>Dikarya</taxon>
        <taxon>Ascomycota</taxon>
        <taxon>Pezizomycotina</taxon>
        <taxon>Sordariomycetes</taxon>
        <taxon>Hypocreomycetidae</taxon>
        <taxon>Hypocreales</taxon>
        <taxon>Nectriaceae</taxon>
        <taxon>Fusarium</taxon>
        <taxon>Fusarium burgessii species complex</taxon>
    </lineage>
</organism>
<evidence type="ECO:0000313" key="8">
    <source>
        <dbReference type="Proteomes" id="UP000730481"/>
    </source>
</evidence>
<feature type="compositionally biased region" description="Acidic residues" evidence="5">
    <location>
        <begin position="734"/>
        <end position="746"/>
    </location>
</feature>
<feature type="region of interest" description="Disordered" evidence="5">
    <location>
        <begin position="602"/>
        <end position="765"/>
    </location>
</feature>
<accession>A0A9P5AQU8</accession>
<evidence type="ECO:0000256" key="3">
    <source>
        <dbReference type="ARBA" id="ARBA00021502"/>
    </source>
</evidence>
<protein>
    <recommendedName>
        <fullName evidence="3">Pre-rRNA-processing protein RIX1</fullName>
    </recommendedName>
</protein>
<reference evidence="7" key="1">
    <citation type="journal article" date="2017" name="Mycologia">
        <title>Fusarium algeriense, sp. nov., a novel toxigenic crown rot pathogen of durum wheat from Algeria is nested in the Fusarium burgessii species complex.</title>
        <authorList>
            <person name="Laraba I."/>
            <person name="Keddad A."/>
            <person name="Boureghda H."/>
            <person name="Abdallah N."/>
            <person name="Vaughan M.M."/>
            <person name="Proctor R.H."/>
            <person name="Busman M."/>
            <person name="O'Donnell K."/>
        </authorList>
    </citation>
    <scope>NUCLEOTIDE SEQUENCE</scope>
    <source>
        <strain evidence="7">NRRL 25174</strain>
    </source>
</reference>
<sequence>MASSLPPDLRVLCRKLTSIPPTQLPHALPSLINHVLHCKEPLSAPSDRKVKDGSSEAAQLIHKLKASITTHLNGRSREARFVAVALIKTVVDVGGWEVLRGCQPWVTGLLSVVEKSDPISSKELAIVTLTRIYISVQPYQTLVREIATPTIPTFVTACIKLISPPKNGDKLQTPLSVIETICDALSALIPLYHTTIRPSNSKLRTAVKPYLAPTQSDEIAVPQSLQRASRKLVISLHHVAAKSGGSDEWAKLIDTLLKELHSTADQVLRAVEESWEGSNGFTRSRVELDNEPNGGGSSADELPAWSGINAGTDRLIGLFQYLSDCLRYPTKAPVTIPTSALVDAASRLLLIARLSPKSQTWDQALQTNAAIAREEKEELWAALPDIHIAALHLIEALFQRLDQNAVSIAPEVLDHLVRVFKSGINLPMVRITGYAVLKEILLLSGPTLSKSSVGSLDPLFGACCRDLQQDAGHLKETEKSAATGTDRKKNSIAANADLFLQPQAAAVTSNPTLEPKHKAAAASLLPVILSNLPQRHLKPSLRGLVDQTAILTSNRDAMLASVLNPYKDQRGRVYPSILPHLTQQFPDDKGLEILRTNIRAGAQSLTEGEEPLEALPVKEEEEGEEQDEEMKDGEDDEEEAVPEKTGDLFKPGALPTAPHAEKNLPIQGNPFAPIEKASAPSNQNAFARASSPPKRKHEGSDPAPPKRQVLEKSSSPDRVLPAPIQKAPVVAKEVEEEEDDDDDDDESVHLNMELDDDEDEDEDED</sequence>
<dbReference type="EMBL" id="PVQB02000111">
    <property type="protein sequence ID" value="KAF4343021.1"/>
    <property type="molecule type" value="Genomic_DNA"/>
</dbReference>
<feature type="domain" description="Pre-rRNA-processing protein RIX1 N-terminal" evidence="6">
    <location>
        <begin position="8"/>
        <end position="217"/>
    </location>
</feature>
<keyword evidence="8" id="KW-1185">Reference proteome</keyword>
<dbReference type="GO" id="GO:0005634">
    <property type="term" value="C:nucleus"/>
    <property type="evidence" value="ECO:0007669"/>
    <property type="project" value="UniProtKB-SubCell"/>
</dbReference>
<feature type="compositionally biased region" description="Acidic residues" evidence="5">
    <location>
        <begin position="753"/>
        <end position="765"/>
    </location>
</feature>
<dbReference type="InterPro" id="IPR016024">
    <property type="entry name" value="ARM-type_fold"/>
</dbReference>
<gene>
    <name evidence="7" type="ORF">FBEOM_3001</name>
</gene>
<reference evidence="7" key="2">
    <citation type="submission" date="2020-02" db="EMBL/GenBank/DDBJ databases">
        <title>Identification and distribution of gene clusters putatively required for synthesis of sphingolipid metabolism inhibitors in phylogenetically diverse species of the filamentous fungus Fusarium.</title>
        <authorList>
            <person name="Kim H.-S."/>
            <person name="Busman M."/>
            <person name="Brown D.W."/>
            <person name="Divon H."/>
            <person name="Uhlig S."/>
            <person name="Proctor R.H."/>
        </authorList>
    </citation>
    <scope>NUCLEOTIDE SEQUENCE</scope>
    <source>
        <strain evidence="7">NRRL 25174</strain>
    </source>
</reference>
<evidence type="ECO:0000256" key="4">
    <source>
        <dbReference type="ARBA" id="ARBA00023242"/>
    </source>
</evidence>
<dbReference type="OrthoDB" id="20900at2759"/>
<evidence type="ECO:0000313" key="7">
    <source>
        <dbReference type="EMBL" id="KAF4343021.1"/>
    </source>
</evidence>
<name>A0A9P5AQU8_9HYPO</name>
<comment type="caution">
    <text evidence="7">The sequence shown here is derived from an EMBL/GenBank/DDBJ whole genome shotgun (WGS) entry which is preliminary data.</text>
</comment>
<dbReference type="PANTHER" id="PTHR34105">
    <property type="entry name" value="PROLINE-, GLUTAMIC ACID- AND LEUCINE-RICH PROTEIN 1"/>
    <property type="match status" value="1"/>
</dbReference>
<dbReference type="SUPFAM" id="SSF48371">
    <property type="entry name" value="ARM repeat"/>
    <property type="match status" value="1"/>
</dbReference>
<evidence type="ECO:0000256" key="2">
    <source>
        <dbReference type="ARBA" id="ARBA00010511"/>
    </source>
</evidence>
<evidence type="ECO:0000259" key="6">
    <source>
        <dbReference type="Pfam" id="PF08167"/>
    </source>
</evidence>
<comment type="subcellular location">
    <subcellularLocation>
        <location evidence="1">Nucleus</location>
    </subcellularLocation>
</comment>
<evidence type="ECO:0000256" key="5">
    <source>
        <dbReference type="SAM" id="MobiDB-lite"/>
    </source>
</evidence>
<dbReference type="GO" id="GO:0006364">
    <property type="term" value="P:rRNA processing"/>
    <property type="evidence" value="ECO:0007669"/>
    <property type="project" value="TreeGrafter"/>
</dbReference>
<keyword evidence="4" id="KW-0539">Nucleus</keyword>
<dbReference type="PANTHER" id="PTHR34105:SF1">
    <property type="entry name" value="PROLINE-, GLUTAMIC ACID- AND LEUCINE-RICH PROTEIN 1"/>
    <property type="match status" value="1"/>
</dbReference>
<evidence type="ECO:0000256" key="1">
    <source>
        <dbReference type="ARBA" id="ARBA00004123"/>
    </source>
</evidence>
<dbReference type="InterPro" id="IPR012583">
    <property type="entry name" value="RIX1_N"/>
</dbReference>
<dbReference type="Proteomes" id="UP000730481">
    <property type="component" value="Unassembled WGS sequence"/>
</dbReference>